<evidence type="ECO:0000313" key="1">
    <source>
        <dbReference type="EMBL" id="AZS12563.1"/>
    </source>
</evidence>
<gene>
    <name evidence="1" type="primary">27</name>
    <name evidence="1" type="ORF">SEA_DRLUPO_27</name>
</gene>
<accession>A0A3S9UQJ9</accession>
<proteinExistence type="predicted"/>
<sequence>MEFHSVMVEPGVFLCQKCFRERRKLIFMDERRANPWQR</sequence>
<organism evidence="1 2">
    <name type="scientific">Mycobacterium phage DrLupo</name>
    <dbReference type="NCBI Taxonomy" id="2499037"/>
    <lineage>
        <taxon>Viruses</taxon>
        <taxon>Duplodnaviria</taxon>
        <taxon>Heunggongvirae</taxon>
        <taxon>Uroviricota</taxon>
        <taxon>Caudoviricetes</taxon>
        <taxon>Barnyardvirus</taxon>
        <taxon>Barnyardvirus drlupo</taxon>
    </lineage>
</organism>
<dbReference type="KEGG" id="vg:55612986"/>
<keyword evidence="2" id="KW-1185">Reference proteome</keyword>
<dbReference type="GeneID" id="55612986"/>
<reference evidence="1 2" key="1">
    <citation type="submission" date="2018-12" db="EMBL/GenBank/DDBJ databases">
        <authorList>
            <person name="Almail A."/>
            <person name="Dorhout K.E."/>
            <person name="Johnson J."/>
            <person name="Jorgensen H.J."/>
            <person name="Tolsma S."/>
            <person name="Garlena R.A."/>
            <person name="Russell D.A."/>
            <person name="Pope W.H."/>
            <person name="Jacobs-Sera D."/>
            <person name="Hatfull G.F."/>
        </authorList>
    </citation>
    <scope>NUCLEOTIDE SEQUENCE [LARGE SCALE GENOMIC DNA]</scope>
</reference>
<dbReference type="Proteomes" id="UP000288363">
    <property type="component" value="Segment"/>
</dbReference>
<name>A0A3S9UQJ9_9CAUD</name>
<protein>
    <submittedName>
        <fullName evidence="1">Uncharacterized protein</fullName>
    </submittedName>
</protein>
<dbReference type="RefSeq" id="YP_009842725.1">
    <property type="nucleotide sequence ID" value="NC_048743.1"/>
</dbReference>
<evidence type="ECO:0000313" key="2">
    <source>
        <dbReference type="Proteomes" id="UP000288363"/>
    </source>
</evidence>
<dbReference type="EMBL" id="MK279909">
    <property type="protein sequence ID" value="AZS12563.1"/>
    <property type="molecule type" value="Genomic_DNA"/>
</dbReference>